<dbReference type="Gene3D" id="3.40.630.30">
    <property type="match status" value="1"/>
</dbReference>
<name>A0A2S5A733_9SPHI</name>
<dbReference type="InterPro" id="IPR016181">
    <property type="entry name" value="Acyl_CoA_acyltransferase"/>
</dbReference>
<organism evidence="2 3">
    <name type="scientific">Solitalea longa</name>
    <dbReference type="NCBI Taxonomy" id="2079460"/>
    <lineage>
        <taxon>Bacteria</taxon>
        <taxon>Pseudomonadati</taxon>
        <taxon>Bacteroidota</taxon>
        <taxon>Sphingobacteriia</taxon>
        <taxon>Sphingobacteriales</taxon>
        <taxon>Sphingobacteriaceae</taxon>
        <taxon>Solitalea</taxon>
    </lineage>
</organism>
<dbReference type="EMBL" id="PQVF01000002">
    <property type="protein sequence ID" value="POY38355.1"/>
    <property type="molecule type" value="Genomic_DNA"/>
</dbReference>
<feature type="domain" description="N-acetyltransferase" evidence="1">
    <location>
        <begin position="9"/>
        <end position="144"/>
    </location>
</feature>
<dbReference type="InterPro" id="IPR000182">
    <property type="entry name" value="GNAT_dom"/>
</dbReference>
<dbReference type="PANTHER" id="PTHR43233">
    <property type="entry name" value="FAMILY N-ACETYLTRANSFERASE, PUTATIVE (AFU_ORTHOLOGUE AFUA_6G03350)-RELATED"/>
    <property type="match status" value="1"/>
</dbReference>
<keyword evidence="3" id="KW-1185">Reference proteome</keyword>
<accession>A0A2S5A733</accession>
<protein>
    <submittedName>
        <fullName evidence="2">GNAT family N-acetyltransferase</fullName>
    </submittedName>
</protein>
<evidence type="ECO:0000313" key="2">
    <source>
        <dbReference type="EMBL" id="POY38355.1"/>
    </source>
</evidence>
<dbReference type="SUPFAM" id="SSF55729">
    <property type="entry name" value="Acyl-CoA N-acyltransferases (Nat)"/>
    <property type="match status" value="1"/>
</dbReference>
<dbReference type="GO" id="GO:0016747">
    <property type="term" value="F:acyltransferase activity, transferring groups other than amino-acyl groups"/>
    <property type="evidence" value="ECO:0007669"/>
    <property type="project" value="InterPro"/>
</dbReference>
<dbReference type="InterPro" id="IPR053144">
    <property type="entry name" value="Acetyltransferase_Butenolide"/>
</dbReference>
<keyword evidence="2" id="KW-0808">Transferase</keyword>
<comment type="caution">
    <text evidence="2">The sequence shown here is derived from an EMBL/GenBank/DDBJ whole genome shotgun (WGS) entry which is preliminary data.</text>
</comment>
<sequence>MQLIEATYSDFLISTDKSKLDVIYIHQYLNRESYWAAGIPIEIVTKSIANSLCFGVYHEKQQVGFARMITDGATFAYLADVFIDEKYRGQGLSKRLMQVIKEHPDLQGLRRMLLATRDAHGLYAQFGFTPLLSDADNFMQIKAVDVYKKG</sequence>
<dbReference type="PROSITE" id="PS51186">
    <property type="entry name" value="GNAT"/>
    <property type="match status" value="1"/>
</dbReference>
<dbReference type="Pfam" id="PF13508">
    <property type="entry name" value="Acetyltransf_7"/>
    <property type="match status" value="1"/>
</dbReference>
<dbReference type="CDD" id="cd04301">
    <property type="entry name" value="NAT_SF"/>
    <property type="match status" value="1"/>
</dbReference>
<dbReference type="AlphaFoldDB" id="A0A2S5A733"/>
<dbReference type="PANTHER" id="PTHR43233:SF1">
    <property type="entry name" value="FAMILY N-ACETYLTRANSFERASE, PUTATIVE (AFU_ORTHOLOGUE AFUA_6G03350)-RELATED"/>
    <property type="match status" value="1"/>
</dbReference>
<reference evidence="2 3" key="1">
    <citation type="submission" date="2018-01" db="EMBL/GenBank/DDBJ databases">
        <authorList>
            <person name="Gaut B.S."/>
            <person name="Morton B.R."/>
            <person name="Clegg M.T."/>
            <person name="Duvall M.R."/>
        </authorList>
    </citation>
    <scope>NUCLEOTIDE SEQUENCE [LARGE SCALE GENOMIC DNA]</scope>
    <source>
        <strain evidence="2 3">HR-AV</strain>
    </source>
</reference>
<dbReference type="RefSeq" id="WP_103787585.1">
    <property type="nucleotide sequence ID" value="NZ_PQVF01000002.1"/>
</dbReference>
<dbReference type="OrthoDB" id="3216107at2"/>
<gene>
    <name evidence="2" type="ORF">C3K47_02865</name>
</gene>
<evidence type="ECO:0000313" key="3">
    <source>
        <dbReference type="Proteomes" id="UP000236893"/>
    </source>
</evidence>
<dbReference type="Proteomes" id="UP000236893">
    <property type="component" value="Unassembled WGS sequence"/>
</dbReference>
<proteinExistence type="predicted"/>
<evidence type="ECO:0000259" key="1">
    <source>
        <dbReference type="PROSITE" id="PS51186"/>
    </source>
</evidence>